<evidence type="ECO:0000313" key="4">
    <source>
        <dbReference type="EMBL" id="GIQ67603.1"/>
    </source>
</evidence>
<dbReference type="EMBL" id="BOVK01000006">
    <property type="protein sequence ID" value="GIQ67603.1"/>
    <property type="molecule type" value="Genomic_DNA"/>
</dbReference>
<dbReference type="Pfam" id="PF21984">
    <property type="entry name" value="DnaD_N"/>
    <property type="match status" value="1"/>
</dbReference>
<dbReference type="InterPro" id="IPR053843">
    <property type="entry name" value="DnaD_N"/>
</dbReference>
<dbReference type="SUPFAM" id="SSF158499">
    <property type="entry name" value="DnaD domain-like"/>
    <property type="match status" value="1"/>
</dbReference>
<dbReference type="InterPro" id="IPR036388">
    <property type="entry name" value="WH-like_DNA-bd_sf"/>
</dbReference>
<gene>
    <name evidence="4" type="ORF">XYCOK13_04270</name>
</gene>
<dbReference type="InterPro" id="IPR006343">
    <property type="entry name" value="DnaB/C_C"/>
</dbReference>
<accession>A0A8J4GYL4</accession>
<proteinExistence type="inferred from homology"/>
<feature type="domain" description="DnaD N-terminal" evidence="3">
    <location>
        <begin position="22"/>
        <end position="123"/>
    </location>
</feature>
<evidence type="ECO:0000259" key="3">
    <source>
        <dbReference type="Pfam" id="PF21984"/>
    </source>
</evidence>
<dbReference type="AlphaFoldDB" id="A0A8J4GYL4"/>
<evidence type="ECO:0000259" key="2">
    <source>
        <dbReference type="Pfam" id="PF07261"/>
    </source>
</evidence>
<dbReference type="PANTHER" id="PTHR37293:SF6">
    <property type="entry name" value="DNA REPLICATION PROTEIN DNAD"/>
    <property type="match status" value="1"/>
</dbReference>
<dbReference type="InterPro" id="IPR036390">
    <property type="entry name" value="WH_DNA-bd_sf"/>
</dbReference>
<organism evidence="4 5">
    <name type="scientific">Xylanibacillus composti</name>
    <dbReference type="NCBI Taxonomy" id="1572762"/>
    <lineage>
        <taxon>Bacteria</taxon>
        <taxon>Bacillati</taxon>
        <taxon>Bacillota</taxon>
        <taxon>Bacilli</taxon>
        <taxon>Bacillales</taxon>
        <taxon>Paenibacillaceae</taxon>
        <taxon>Xylanibacillus</taxon>
    </lineage>
</organism>
<comment type="caution">
    <text evidence="4">The sequence shown here is derived from an EMBL/GenBank/DDBJ whole genome shotgun (WGS) entry which is preliminary data.</text>
</comment>
<sequence length="246" mass="27558">MRMGAAFHEGVALAYGDGVVNVPYSLLRYYHKLGLGETEMMLLLQLLAFKEKELNAFPTPDELSERMGLPLDAIAGTLGRLVKQGWLFIEEKIDPASGVQSECYSLTPLYRRLAETLLAEQEQHAAVDMDLPAPETFGQRQSAASISMEATDAASASAAVAEKDVYFIFEKEFARPLTPMEGETIAGWLDADGYPRELVLLALKEAVFAGKLNFRYIDRILLEWQRNRIRTAEQAKEFTKQFRSGR</sequence>
<feature type="domain" description="DnaB/C C-terminal" evidence="2">
    <location>
        <begin position="167"/>
        <end position="238"/>
    </location>
</feature>
<dbReference type="Gene3D" id="1.10.10.10">
    <property type="entry name" value="Winged helix-like DNA-binding domain superfamily/Winged helix DNA-binding domain"/>
    <property type="match status" value="1"/>
</dbReference>
<dbReference type="InterPro" id="IPR034829">
    <property type="entry name" value="DnaD-like_sf"/>
</dbReference>
<protein>
    <submittedName>
        <fullName evidence="4">DNA replication protein DnaD</fullName>
    </submittedName>
</protein>
<keyword evidence="5" id="KW-1185">Reference proteome</keyword>
<dbReference type="PANTHER" id="PTHR37293">
    <property type="entry name" value="PHAGE REPLICATION PROTEIN-RELATED"/>
    <property type="match status" value="1"/>
</dbReference>
<evidence type="ECO:0000313" key="5">
    <source>
        <dbReference type="Proteomes" id="UP000677918"/>
    </source>
</evidence>
<dbReference type="NCBIfam" id="TIGR01446">
    <property type="entry name" value="DnaD_dom"/>
    <property type="match status" value="1"/>
</dbReference>
<dbReference type="InterPro" id="IPR053162">
    <property type="entry name" value="DnaD"/>
</dbReference>
<dbReference type="SUPFAM" id="SSF46785">
    <property type="entry name" value="Winged helix' DNA-binding domain"/>
    <property type="match status" value="1"/>
</dbReference>
<name>A0A8J4GYL4_9BACL</name>
<reference evidence="4" key="1">
    <citation type="submission" date="2021-04" db="EMBL/GenBank/DDBJ databases">
        <title>Draft genome sequence of Xylanibacillus composti strain K13.</title>
        <authorList>
            <person name="Uke A."/>
            <person name="Chhe C."/>
            <person name="Baramee S."/>
            <person name="Kosugi A."/>
        </authorList>
    </citation>
    <scope>NUCLEOTIDE SEQUENCE</scope>
    <source>
        <strain evidence="4">K13</strain>
    </source>
</reference>
<dbReference type="Pfam" id="PF07261">
    <property type="entry name" value="DnaB_2"/>
    <property type="match status" value="1"/>
</dbReference>
<dbReference type="Proteomes" id="UP000677918">
    <property type="component" value="Unassembled WGS sequence"/>
</dbReference>
<comment type="similarity">
    <text evidence="1">Belongs to the DnaB/DnaD family.</text>
</comment>
<evidence type="ECO:0000256" key="1">
    <source>
        <dbReference type="ARBA" id="ARBA00093462"/>
    </source>
</evidence>
<dbReference type="Gene3D" id="1.10.10.630">
    <property type="entry name" value="DnaD domain-like"/>
    <property type="match status" value="1"/>
</dbReference>